<dbReference type="RefSeq" id="WP_084059765.1">
    <property type="nucleotide sequence ID" value="NZ_FWXO01000001.1"/>
</dbReference>
<accession>A0A1W1YGI3</accession>
<proteinExistence type="predicted"/>
<name>A0A1W1YGI3_9FLAO</name>
<reference evidence="1 2" key="1">
    <citation type="submission" date="2017-04" db="EMBL/GenBank/DDBJ databases">
        <authorList>
            <person name="Afonso C.L."/>
            <person name="Miller P.J."/>
            <person name="Scott M.A."/>
            <person name="Spackman E."/>
            <person name="Goraichik I."/>
            <person name="Dimitrov K.M."/>
            <person name="Suarez D.L."/>
            <person name="Swayne D.E."/>
        </authorList>
    </citation>
    <scope>NUCLEOTIDE SEQUENCE [LARGE SCALE GENOMIC DNA]</scope>
    <source>
        <strain evidence="1 2">DSM 21164</strain>
    </source>
</reference>
<organism evidence="1 2">
    <name type="scientific">Cellulophaga tyrosinoxydans</name>
    <dbReference type="NCBI Taxonomy" id="504486"/>
    <lineage>
        <taxon>Bacteria</taxon>
        <taxon>Pseudomonadati</taxon>
        <taxon>Bacteroidota</taxon>
        <taxon>Flavobacteriia</taxon>
        <taxon>Flavobacteriales</taxon>
        <taxon>Flavobacteriaceae</taxon>
        <taxon>Cellulophaga</taxon>
    </lineage>
</organism>
<dbReference type="EMBL" id="FWXO01000001">
    <property type="protein sequence ID" value="SMC35252.1"/>
    <property type="molecule type" value="Genomic_DNA"/>
</dbReference>
<keyword evidence="2" id="KW-1185">Reference proteome</keyword>
<dbReference type="AlphaFoldDB" id="A0A1W1YGI3"/>
<sequence length="103" mass="12178">MKKILIRILEESFYTGNKSFYKFSDKVNSLVNAINKEERPYGTINWRRVELMFGDIHSIDEVEQLAVTYSQEYHKFKGLTKNIESQEAMAIEIIEHYEKLGLK</sequence>
<evidence type="ECO:0000313" key="2">
    <source>
        <dbReference type="Proteomes" id="UP000192360"/>
    </source>
</evidence>
<gene>
    <name evidence="1" type="ORF">SAMN05660703_0447</name>
</gene>
<protein>
    <submittedName>
        <fullName evidence="1">Uncharacterized protein</fullName>
    </submittedName>
</protein>
<evidence type="ECO:0000313" key="1">
    <source>
        <dbReference type="EMBL" id="SMC35252.1"/>
    </source>
</evidence>
<dbReference type="STRING" id="504486.SAMN05660703_0447"/>
<dbReference type="Proteomes" id="UP000192360">
    <property type="component" value="Unassembled WGS sequence"/>
</dbReference>